<dbReference type="SUPFAM" id="SSF58104">
    <property type="entry name" value="Methyl-accepting chemotaxis protein (MCP) signaling domain"/>
    <property type="match status" value="1"/>
</dbReference>
<dbReference type="GO" id="GO:0007165">
    <property type="term" value="P:signal transduction"/>
    <property type="evidence" value="ECO:0007669"/>
    <property type="project" value="UniProtKB-KW"/>
</dbReference>
<evidence type="ECO:0000313" key="3">
    <source>
        <dbReference type="Proteomes" id="UP000254920"/>
    </source>
</evidence>
<dbReference type="Proteomes" id="UP000254920">
    <property type="component" value="Unassembled WGS sequence"/>
</dbReference>
<dbReference type="PANTHER" id="PTHR32089:SF112">
    <property type="entry name" value="LYSOZYME-LIKE PROTEIN-RELATED"/>
    <property type="match status" value="1"/>
</dbReference>
<evidence type="ECO:0000256" key="1">
    <source>
        <dbReference type="ARBA" id="ARBA00023224"/>
    </source>
</evidence>
<dbReference type="Pfam" id="PF00015">
    <property type="entry name" value="MCPsignal"/>
    <property type="match status" value="1"/>
</dbReference>
<keyword evidence="1" id="KW-0807">Transducer</keyword>
<name>A0A381DJ86_9BACT</name>
<protein>
    <submittedName>
        <fullName evidence="2">Methyl-accepting chemotaxis protein</fullName>
    </submittedName>
</protein>
<dbReference type="AlphaFoldDB" id="A0A381DJ86"/>
<dbReference type="PANTHER" id="PTHR32089">
    <property type="entry name" value="METHYL-ACCEPTING CHEMOTAXIS PROTEIN MCPB"/>
    <property type="match status" value="1"/>
</dbReference>
<dbReference type="SMART" id="SM00283">
    <property type="entry name" value="MA"/>
    <property type="match status" value="1"/>
</dbReference>
<proteinExistence type="predicted"/>
<dbReference type="STRING" id="32024.GCA_000788295_01294"/>
<dbReference type="GO" id="GO:0016020">
    <property type="term" value="C:membrane"/>
    <property type="evidence" value="ECO:0007669"/>
    <property type="project" value="InterPro"/>
</dbReference>
<keyword evidence="3" id="KW-1185">Reference proteome</keyword>
<dbReference type="Gene3D" id="1.10.287.950">
    <property type="entry name" value="Methyl-accepting chemotaxis protein"/>
    <property type="match status" value="1"/>
</dbReference>
<dbReference type="InterPro" id="IPR004089">
    <property type="entry name" value="MCPsignal_dom"/>
</dbReference>
<organism evidence="2 3">
    <name type="scientific">Campylobacter sputorum subsp. sputorum</name>
    <dbReference type="NCBI Taxonomy" id="32024"/>
    <lineage>
        <taxon>Bacteria</taxon>
        <taxon>Pseudomonadati</taxon>
        <taxon>Campylobacterota</taxon>
        <taxon>Epsilonproteobacteria</taxon>
        <taxon>Campylobacterales</taxon>
        <taxon>Campylobacteraceae</taxon>
        <taxon>Campylobacter</taxon>
    </lineage>
</organism>
<dbReference type="EMBL" id="UFVD01000001">
    <property type="protein sequence ID" value="SUX10670.1"/>
    <property type="molecule type" value="Genomic_DNA"/>
</dbReference>
<accession>A0A381DJ86</accession>
<evidence type="ECO:0000313" key="2">
    <source>
        <dbReference type="EMBL" id="SUX10670.1"/>
    </source>
</evidence>
<gene>
    <name evidence="2" type="primary">mcp1_2</name>
    <name evidence="2" type="ORF">NCTC12475_00872</name>
</gene>
<sequence>MFLNSKKSQNSTELELLKKENDLLKTEIENLKYKLNSCETNKDSTKVVDNTKQKALDLLIASYSDGINFLQGTMEENLVMLNSMNELNNETFSKTKILTEEISYINESMQKVEATSGELQNSSHSLNESVGAIVEIINLIKDISDQTNLLALNAAIEAARAGEHGRGFAVVADEVRKLAERTQKATGEVEVNINQLKQNSNTMYEMSEKFRELSGNVTQRLDEFHKNIEDVNNNTNDTINKATNITNEISISNGKIDHINLKLSAYKAFLYNDIQQIPDHTSCKFGKWFGEQVRAILKDNHDIVKKVAFHHENVHNGLLKAVNIFANEASKNKEEGIKIMEDVENSSKVGFEMLLNAVKKVRK</sequence>
<dbReference type="PROSITE" id="PS50111">
    <property type="entry name" value="CHEMOTAXIS_TRANSDUC_2"/>
    <property type="match status" value="1"/>
</dbReference>
<reference evidence="2 3" key="1">
    <citation type="submission" date="2018-06" db="EMBL/GenBank/DDBJ databases">
        <authorList>
            <consortium name="Pathogen Informatics"/>
            <person name="Doyle S."/>
        </authorList>
    </citation>
    <scope>NUCLEOTIDE SEQUENCE [LARGE SCALE GENOMIC DNA]</scope>
    <source>
        <strain evidence="2 3">NCTC12475</strain>
    </source>
</reference>
<dbReference type="OrthoDB" id="9765597at2"/>